<keyword evidence="5" id="KW-0418">Kinase</keyword>
<accession>A0A9P8ECL7</accession>
<dbReference type="CDD" id="cd00082">
    <property type="entry name" value="HisKA"/>
    <property type="match status" value="1"/>
</dbReference>
<proteinExistence type="predicted"/>
<dbReference type="PROSITE" id="PS50109">
    <property type="entry name" value="HIS_KIN"/>
    <property type="match status" value="1"/>
</dbReference>
<feature type="region of interest" description="Disordered" evidence="7">
    <location>
        <begin position="250"/>
        <end position="287"/>
    </location>
</feature>
<evidence type="ECO:0000256" key="1">
    <source>
        <dbReference type="ARBA" id="ARBA00000085"/>
    </source>
</evidence>
<dbReference type="Gene3D" id="3.30.565.10">
    <property type="entry name" value="Histidine kinase-like ATPase, C-terminal domain"/>
    <property type="match status" value="1"/>
</dbReference>
<keyword evidence="3 6" id="KW-0597">Phosphoprotein</keyword>
<evidence type="ECO:0000256" key="2">
    <source>
        <dbReference type="ARBA" id="ARBA00012438"/>
    </source>
</evidence>
<dbReference type="CDD" id="cd17546">
    <property type="entry name" value="REC_hyHK_CKI1_RcsC-like"/>
    <property type="match status" value="1"/>
</dbReference>
<dbReference type="FunFam" id="1.10.287.130:FF:000023">
    <property type="entry name" value="Sensor histidine kinase/response regulator, putative"/>
    <property type="match status" value="1"/>
</dbReference>
<evidence type="ECO:0000259" key="8">
    <source>
        <dbReference type="PROSITE" id="PS50109"/>
    </source>
</evidence>
<feature type="compositionally biased region" description="Basic and acidic residues" evidence="7">
    <location>
        <begin position="419"/>
        <end position="431"/>
    </location>
</feature>
<dbReference type="GO" id="GO:0000155">
    <property type="term" value="F:phosphorelay sensor kinase activity"/>
    <property type="evidence" value="ECO:0007669"/>
    <property type="project" value="InterPro"/>
</dbReference>
<reference evidence="10" key="2">
    <citation type="submission" date="2021-08" db="EMBL/GenBank/DDBJ databases">
        <authorList>
            <person name="Gostincar C."/>
            <person name="Sun X."/>
            <person name="Song Z."/>
            <person name="Gunde-Cimerman N."/>
        </authorList>
    </citation>
    <scope>NUCLEOTIDE SEQUENCE</scope>
    <source>
        <strain evidence="10">EXF-9911</strain>
    </source>
</reference>
<protein>
    <recommendedName>
        <fullName evidence="2">histidine kinase</fullName>
        <ecNumber evidence="2">2.7.13.3</ecNumber>
    </recommendedName>
</protein>
<dbReference type="SUPFAM" id="SSF47384">
    <property type="entry name" value="Homodimeric domain of signal transducing histidine kinase"/>
    <property type="match status" value="1"/>
</dbReference>
<dbReference type="InterPro" id="IPR036097">
    <property type="entry name" value="HisK_dim/P_sf"/>
</dbReference>
<dbReference type="PANTHER" id="PTHR43047">
    <property type="entry name" value="TWO-COMPONENT HISTIDINE PROTEIN KINASE"/>
    <property type="match status" value="1"/>
</dbReference>
<dbReference type="Pfam" id="PF02518">
    <property type="entry name" value="HATPase_c"/>
    <property type="match status" value="1"/>
</dbReference>
<feature type="region of interest" description="Disordered" evidence="7">
    <location>
        <begin position="957"/>
        <end position="1008"/>
    </location>
</feature>
<dbReference type="InterPro" id="IPR036890">
    <property type="entry name" value="HATPase_C_sf"/>
</dbReference>
<evidence type="ECO:0000313" key="10">
    <source>
        <dbReference type="EMBL" id="KAG9686377.1"/>
    </source>
</evidence>
<feature type="non-terminal residue" evidence="10">
    <location>
        <position position="1135"/>
    </location>
</feature>
<organism evidence="10 11">
    <name type="scientific">Aureobasidium melanogenum</name>
    <name type="common">Aureobasidium pullulans var. melanogenum</name>
    <dbReference type="NCBI Taxonomy" id="46634"/>
    <lineage>
        <taxon>Eukaryota</taxon>
        <taxon>Fungi</taxon>
        <taxon>Dikarya</taxon>
        <taxon>Ascomycota</taxon>
        <taxon>Pezizomycotina</taxon>
        <taxon>Dothideomycetes</taxon>
        <taxon>Dothideomycetidae</taxon>
        <taxon>Dothideales</taxon>
        <taxon>Saccotheciaceae</taxon>
        <taxon>Aureobasidium</taxon>
    </lineage>
</organism>
<dbReference type="SUPFAM" id="SSF52172">
    <property type="entry name" value="CheY-like"/>
    <property type="match status" value="1"/>
</dbReference>
<keyword evidence="4" id="KW-0808">Transferase</keyword>
<dbReference type="SMART" id="SM00388">
    <property type="entry name" value="HisKA"/>
    <property type="match status" value="1"/>
</dbReference>
<dbReference type="AlphaFoldDB" id="A0A9P8ECL7"/>
<feature type="region of interest" description="Disordered" evidence="7">
    <location>
        <begin position="412"/>
        <end position="449"/>
    </location>
</feature>
<evidence type="ECO:0000259" key="9">
    <source>
        <dbReference type="PROSITE" id="PS50110"/>
    </source>
</evidence>
<dbReference type="EC" id="2.7.13.3" evidence="2"/>
<dbReference type="GO" id="GO:0009927">
    <property type="term" value="F:histidine phosphotransfer kinase activity"/>
    <property type="evidence" value="ECO:0007669"/>
    <property type="project" value="TreeGrafter"/>
</dbReference>
<feature type="modified residue" description="4-aspartylphosphate" evidence="6">
    <location>
        <position position="1065"/>
    </location>
</feature>
<feature type="compositionally biased region" description="Polar residues" evidence="7">
    <location>
        <begin position="970"/>
        <end position="981"/>
    </location>
</feature>
<name>A0A9P8ECL7_AURME</name>
<dbReference type="EMBL" id="JAHFXF010000515">
    <property type="protein sequence ID" value="KAG9686377.1"/>
    <property type="molecule type" value="Genomic_DNA"/>
</dbReference>
<evidence type="ECO:0000313" key="11">
    <source>
        <dbReference type="Proteomes" id="UP000779574"/>
    </source>
</evidence>
<evidence type="ECO:0000256" key="7">
    <source>
        <dbReference type="SAM" id="MobiDB-lite"/>
    </source>
</evidence>
<dbReference type="InterPro" id="IPR003661">
    <property type="entry name" value="HisK_dim/P_dom"/>
</dbReference>
<dbReference type="GO" id="GO:0005886">
    <property type="term" value="C:plasma membrane"/>
    <property type="evidence" value="ECO:0007669"/>
    <property type="project" value="TreeGrafter"/>
</dbReference>
<evidence type="ECO:0000256" key="4">
    <source>
        <dbReference type="ARBA" id="ARBA00022679"/>
    </source>
</evidence>
<dbReference type="InterPro" id="IPR001789">
    <property type="entry name" value="Sig_transdc_resp-reg_receiver"/>
</dbReference>
<evidence type="ECO:0000256" key="5">
    <source>
        <dbReference type="ARBA" id="ARBA00022777"/>
    </source>
</evidence>
<dbReference type="Pfam" id="PF00072">
    <property type="entry name" value="Response_reg"/>
    <property type="match status" value="1"/>
</dbReference>
<feature type="domain" description="Response regulatory" evidence="9">
    <location>
        <begin position="1010"/>
        <end position="1135"/>
    </location>
</feature>
<comment type="catalytic activity">
    <reaction evidence="1">
        <text>ATP + protein L-histidine = ADP + protein N-phospho-L-histidine.</text>
        <dbReference type="EC" id="2.7.13.3"/>
    </reaction>
</comment>
<dbReference type="SMART" id="SM00448">
    <property type="entry name" value="REC"/>
    <property type="match status" value="1"/>
</dbReference>
<reference evidence="10" key="1">
    <citation type="journal article" date="2021" name="J Fungi (Basel)">
        <title>Virulence traits and population genomics of the black yeast Aureobasidium melanogenum.</title>
        <authorList>
            <person name="Cernosa A."/>
            <person name="Sun X."/>
            <person name="Gostincar C."/>
            <person name="Fang C."/>
            <person name="Gunde-Cimerman N."/>
            <person name="Song Z."/>
        </authorList>
    </citation>
    <scope>NUCLEOTIDE SEQUENCE</scope>
    <source>
        <strain evidence="10">EXF-9911</strain>
    </source>
</reference>
<dbReference type="Proteomes" id="UP000779574">
    <property type="component" value="Unassembled WGS sequence"/>
</dbReference>
<feature type="compositionally biased region" description="Basic and acidic residues" evidence="7">
    <location>
        <begin position="439"/>
        <end position="449"/>
    </location>
</feature>
<dbReference type="SUPFAM" id="SSF55781">
    <property type="entry name" value="GAF domain-like"/>
    <property type="match status" value="1"/>
</dbReference>
<dbReference type="PROSITE" id="PS50110">
    <property type="entry name" value="RESPONSE_REGULATORY"/>
    <property type="match status" value="1"/>
</dbReference>
<dbReference type="PANTHER" id="PTHR43047:SF72">
    <property type="entry name" value="OSMOSENSING HISTIDINE PROTEIN KINASE SLN1"/>
    <property type="match status" value="1"/>
</dbReference>
<dbReference type="Gene3D" id="1.10.287.130">
    <property type="match status" value="1"/>
</dbReference>
<dbReference type="InterPro" id="IPR004358">
    <property type="entry name" value="Sig_transdc_His_kin-like_C"/>
</dbReference>
<dbReference type="SUPFAM" id="SSF55874">
    <property type="entry name" value="ATPase domain of HSP90 chaperone/DNA topoisomerase II/histidine kinase"/>
    <property type="match status" value="1"/>
</dbReference>
<dbReference type="InterPro" id="IPR005467">
    <property type="entry name" value="His_kinase_dom"/>
</dbReference>
<evidence type="ECO:0000256" key="3">
    <source>
        <dbReference type="ARBA" id="ARBA00022553"/>
    </source>
</evidence>
<evidence type="ECO:0000256" key="6">
    <source>
        <dbReference type="PROSITE-ProRule" id="PRU00169"/>
    </source>
</evidence>
<dbReference type="Pfam" id="PF00512">
    <property type="entry name" value="HisKA"/>
    <property type="match status" value="1"/>
</dbReference>
<dbReference type="Gene3D" id="3.40.50.2300">
    <property type="match status" value="1"/>
</dbReference>
<dbReference type="SMART" id="SM00387">
    <property type="entry name" value="HATPase_c"/>
    <property type="match status" value="1"/>
</dbReference>
<dbReference type="PRINTS" id="PR00344">
    <property type="entry name" value="BCTRLSENSOR"/>
</dbReference>
<sequence length="1135" mass="126708">MSPSAPTAFAAEYDGEIEGVRAREYYEPFDNLMKPSDEQVNSGSQGGSASFDNALAAYSQFICLRLRVSRCLVSCFDRNHQYILAEATPTLDLSTSKPDDPNDELWMGSGIQKRNSHLCERTLELADKKVDEGHDGIVVVPNIQADDWYKNHKSHTKVPDQACFYAGTAIRSPYGPVIGVISVLDTKSRDDLSDSDKSFLQYMSDTIMSHLDMVRSKEEHRRTSQMVVGLGSFVEGKGYIDMDLHSRDIPKSSQVEHQGPPPATPGASTSRPPELAHVQEENPPLDPDQVNNLDDNLSFENLQAQMLSTDVKSTFQRAAGIIKNAINVEGVVFLDASVGSFGALVQSVPAASEDEAASYFARNAASNKECHVLGSAGETDPNLSITEGFLHAFLTRYGQGRIFNIDPKETELHMTQPKSPHEPEDFGQKVEPEEDQHSDDETREQVRRQRQDDLAELKRLFPKARSLAFVPMWDEHRMRWFCGGIIWSNRAIRLLHKDSELSFLRAFGMAIMSEVAKLDTAMADKTKSDLLNSISHELRSPLHGILGSIECLESSDLDPMQHGLVETVETCGRTLLDTINHLLDFSKINNFTRNKFKRQKNSETRQADMLSLDSTVHLPTITEEALETVVAGYTSAASSREETNNRQVSKHVNLTPDRDLKVIVDIEAKDHENWLLCSEGGAWKRLVMNLTGNSIKYTTDGFIYIQLASQELPRDSEGTKRSRIILTVKDTGKGMSKEYLQNHLFRPFAQEDPLNPGAGLGLSMVRHIVSNLGGEIYVESEQNKGTEIRVKVIMMNPISGPETNDEAFIMTEAKQKLHGLKTAFIDPPVDGECPAQRSLRKALDKQCWGWFKMEFNIVSGADEVGDAAVVLTTCRHLLDLKEQLVKLNRPVIVLCESNTRLRQVYLVSETLRRAVTTEFIAQPYGPRKLARAFVSCKEQQSPRLEDVVLHRDTELTMLPAPNAQEDNDKQPSQSRELTTSRITRDQGKEAAEETQNPTSTEHEDGPKPLRLLIVDDNKINLQLLVRYCKSKKHDYVTAEDGVEAVEAFCSNQQDAATKFDFICMDISMPRMDGLEATRRIRSFEQSNGIEASKVIALTGLASAEAQQEAFSSGVDQFMAKPVRLKELGEVLAGRK</sequence>
<gene>
    <name evidence="10" type="ORF">KCU76_g11062</name>
</gene>
<feature type="domain" description="Histidine kinase" evidence="8">
    <location>
        <begin position="533"/>
        <end position="796"/>
    </location>
</feature>
<comment type="caution">
    <text evidence="10">The sequence shown here is derived from an EMBL/GenBank/DDBJ whole genome shotgun (WGS) entry which is preliminary data.</text>
</comment>
<dbReference type="InterPro" id="IPR011006">
    <property type="entry name" value="CheY-like_superfamily"/>
</dbReference>
<dbReference type="InterPro" id="IPR003594">
    <property type="entry name" value="HATPase_dom"/>
</dbReference>
<feature type="compositionally biased region" description="Basic and acidic residues" evidence="7">
    <location>
        <begin position="982"/>
        <end position="991"/>
    </location>
</feature>